<organism evidence="2 3">
    <name type="scientific">Linderina pennispora</name>
    <dbReference type="NCBI Taxonomy" id="61395"/>
    <lineage>
        <taxon>Eukaryota</taxon>
        <taxon>Fungi</taxon>
        <taxon>Fungi incertae sedis</taxon>
        <taxon>Zoopagomycota</taxon>
        <taxon>Kickxellomycotina</taxon>
        <taxon>Kickxellomycetes</taxon>
        <taxon>Kickxellales</taxon>
        <taxon>Kickxellaceae</taxon>
        <taxon>Linderina</taxon>
    </lineage>
</organism>
<dbReference type="EMBL" id="MCFD01000001">
    <property type="protein sequence ID" value="ORX74445.1"/>
    <property type="molecule type" value="Genomic_DNA"/>
</dbReference>
<evidence type="ECO:0000256" key="1">
    <source>
        <dbReference type="SAM" id="MobiDB-lite"/>
    </source>
</evidence>
<feature type="compositionally biased region" description="Low complexity" evidence="1">
    <location>
        <begin position="361"/>
        <end position="376"/>
    </location>
</feature>
<feature type="compositionally biased region" description="Polar residues" evidence="1">
    <location>
        <begin position="344"/>
        <end position="360"/>
    </location>
</feature>
<feature type="compositionally biased region" description="Basic residues" evidence="1">
    <location>
        <begin position="11"/>
        <end position="22"/>
    </location>
</feature>
<dbReference type="GeneID" id="63802846"/>
<evidence type="ECO:0000313" key="3">
    <source>
        <dbReference type="Proteomes" id="UP000193922"/>
    </source>
</evidence>
<proteinExistence type="predicted"/>
<sequence length="405" mass="43454">MGKCDTCKDVQHKKRGRPRSKDKKIAAAGTEKSLMETQMFQFSFTTTAPPSPTATAISAPPAVTCAMQSSVNLVQSQPASPATASASPVLTAPAAPRQSQHNAARTTIDNTHASRPEQSPTDNARSVTEESTNSSTSYLFLTPSLLCLRLEELASAGVSRALLGHSLLSLINRSIIDFISPHDVPQVQGAFASMKQRLLSRLGQPARSYTPMLGHSRTVDPNTFQALPVDRLLQRVCSDVSANVRAHLRTATGCYDLFDIHVYVGAVGSSSQLSLDDVYFVCRISKFDALSCAPRLSNSLLPRIAMPTGFSPVDSISEIDERPTKRQRVASPSDALYMLATVTDSDASSNGNSPRSTPVHSTSASSPVLASPSPMARSPHMTNSLPPLSDLLKSMDKQLLPRPHF</sequence>
<comment type="caution">
    <text evidence="2">The sequence shown here is derived from an EMBL/GenBank/DDBJ whole genome shotgun (WGS) entry which is preliminary data.</text>
</comment>
<gene>
    <name evidence="2" type="ORF">DL89DRAFT_264312</name>
</gene>
<dbReference type="OrthoDB" id="1555531at2759"/>
<dbReference type="STRING" id="61395.A0A1Y1WM53"/>
<dbReference type="RefSeq" id="XP_040747656.1">
    <property type="nucleotide sequence ID" value="XM_040886198.1"/>
</dbReference>
<dbReference type="Proteomes" id="UP000193922">
    <property type="component" value="Unassembled WGS sequence"/>
</dbReference>
<feature type="region of interest" description="Disordered" evidence="1">
    <location>
        <begin position="1"/>
        <end position="32"/>
    </location>
</feature>
<accession>A0A1Y1WM53</accession>
<reference evidence="2 3" key="1">
    <citation type="submission" date="2016-07" db="EMBL/GenBank/DDBJ databases">
        <title>Pervasive Adenine N6-methylation of Active Genes in Fungi.</title>
        <authorList>
            <consortium name="DOE Joint Genome Institute"/>
            <person name="Mondo S.J."/>
            <person name="Dannebaum R.O."/>
            <person name="Kuo R.C."/>
            <person name="Labutti K."/>
            <person name="Haridas S."/>
            <person name="Kuo A."/>
            <person name="Salamov A."/>
            <person name="Ahrendt S.R."/>
            <person name="Lipzen A."/>
            <person name="Sullivan W."/>
            <person name="Andreopoulos W.B."/>
            <person name="Clum A."/>
            <person name="Lindquist E."/>
            <person name="Daum C."/>
            <person name="Ramamoorthy G.K."/>
            <person name="Gryganskyi A."/>
            <person name="Culley D."/>
            <person name="Magnuson J.K."/>
            <person name="James T.Y."/>
            <person name="O'Malley M.A."/>
            <person name="Stajich J.E."/>
            <person name="Spatafora J.W."/>
            <person name="Visel A."/>
            <person name="Grigoriev I.V."/>
        </authorList>
    </citation>
    <scope>NUCLEOTIDE SEQUENCE [LARGE SCALE GENOMIC DNA]</scope>
    <source>
        <strain evidence="2 3">ATCC 12442</strain>
    </source>
</reference>
<feature type="region of interest" description="Disordered" evidence="1">
    <location>
        <begin position="344"/>
        <end position="405"/>
    </location>
</feature>
<evidence type="ECO:0000313" key="2">
    <source>
        <dbReference type="EMBL" id="ORX74445.1"/>
    </source>
</evidence>
<feature type="compositionally biased region" description="Basic and acidic residues" evidence="1">
    <location>
        <begin position="1"/>
        <end position="10"/>
    </location>
</feature>
<feature type="compositionally biased region" description="Low complexity" evidence="1">
    <location>
        <begin position="78"/>
        <end position="96"/>
    </location>
</feature>
<dbReference type="AlphaFoldDB" id="A0A1Y1WM53"/>
<protein>
    <submittedName>
        <fullName evidence="2">Uncharacterized protein</fullName>
    </submittedName>
</protein>
<feature type="region of interest" description="Disordered" evidence="1">
    <location>
        <begin position="78"/>
        <end position="133"/>
    </location>
</feature>
<name>A0A1Y1WM53_9FUNG</name>
<keyword evidence="3" id="KW-1185">Reference proteome</keyword>
<feature type="compositionally biased region" description="Polar residues" evidence="1">
    <location>
        <begin position="97"/>
        <end position="125"/>
    </location>
</feature>